<evidence type="ECO:0000256" key="14">
    <source>
        <dbReference type="ARBA" id="ARBA00032577"/>
    </source>
</evidence>
<evidence type="ECO:0000256" key="8">
    <source>
        <dbReference type="ARBA" id="ARBA00022741"/>
    </source>
</evidence>
<dbReference type="SUPFAM" id="SSF50447">
    <property type="entry name" value="Translation proteins"/>
    <property type="match status" value="1"/>
</dbReference>
<dbReference type="InterPro" id="IPR003156">
    <property type="entry name" value="DHHA1_dom"/>
</dbReference>
<dbReference type="FunFam" id="3.30.980.10:FF:000004">
    <property type="entry name" value="Alanine--tRNA ligase, cytoplasmic"/>
    <property type="match status" value="1"/>
</dbReference>
<dbReference type="HOGENOM" id="CLU_004485_5_0_1"/>
<dbReference type="GO" id="GO:0006419">
    <property type="term" value="P:alanyl-tRNA aminoacylation"/>
    <property type="evidence" value="ECO:0007669"/>
    <property type="project" value="InterPro"/>
</dbReference>
<name>T1J525_STRMM</name>
<keyword evidence="7 16" id="KW-0479">Metal-binding</keyword>
<dbReference type="PANTHER" id="PTHR11777">
    <property type="entry name" value="ALANYL-TRNA SYNTHETASE"/>
    <property type="match status" value="1"/>
</dbReference>
<dbReference type="InterPro" id="IPR050058">
    <property type="entry name" value="Ala-tRNA_ligase"/>
</dbReference>
<comment type="function">
    <text evidence="16">Catalyzes the attachment of alanine to tRNA(Ala) in a two-step reaction: alanine is first activated by ATP to form Ala-AMP and then transferred to the acceptor end of tRNA(Ala). Also edits incorrectly charged tRNA(Ala) via its editing domain.</text>
</comment>
<dbReference type="Gene3D" id="3.30.980.10">
    <property type="entry name" value="Threonyl-trna Synthetase, Chain A, domain 2"/>
    <property type="match status" value="1"/>
</dbReference>
<keyword evidence="4" id="KW-0963">Cytoplasm</keyword>
<dbReference type="Pfam" id="PF02272">
    <property type="entry name" value="DHHA1"/>
    <property type="match status" value="1"/>
</dbReference>
<dbReference type="Gene3D" id="2.40.30.130">
    <property type="match status" value="1"/>
</dbReference>
<protein>
    <recommendedName>
        <fullName evidence="3">Alanine--tRNA ligase</fullName>
        <ecNumber evidence="2">6.1.1.7</ecNumber>
    </recommendedName>
    <alternativeName>
        <fullName evidence="14">Alanyl-tRNA synthetase</fullName>
    </alternativeName>
</protein>
<sequence length="963" mass="106876">MNASLTSKQIRQMFLDFFTEKYNHTYVHSSVVIPYDDPTLLFANAGMNQFKPIFLGSVDPNSQMSKWVRAVNTQKCIRAGGKHNDLDDVGKDVYHHTFFEMLGNWSFGDYFKLEVCNWAWELLTEVYKIPKDRLYVTYFGGQPEMGLEPDNECRDIWLSPDRILPFGMKDNFWEMGETGPCGPCSEIHFDRIGNRDAKDLVNADVPDVLEIWNLVFIQFNRETDGSLRPLPKKHIDCGMGLERLVSVIQQKSSNYDTDFFVPIFNAIQQATNGAPYGGRVGDEDVNSIDMAYRVLADHVRTITIALSDGGRPDNTGRGYVLRRILRRAVRYAHEKLNAKPGLFSSLVDVVVENLGSTFPEITKDPELVKEIINEEENQFLKTLTRGHILIERTMAKMPAGINVFPGDLAWRLYDTYGFPIDLTQLMTIEKGMTVDMDGYEGAKKAAQLMSQGKGGGVEDELKLDIHAIAELQDMKVPATDDSYKYNYVADENSEYKFEPFTGAIVALRKNKTFVEEISDGGECGVIFDCTCFYAEQGGQTYDEGFMVKECDGGQNDDEAEFKVKNVQVKGGYILHIGNIEGKLKVGDKMKMLNKRRLVMNNHTGTHVLNFALRQVLTADADQKGSLVAPNRLRFDFTAKSAMTPKQVKDTETIANEMIAKNEAVYAKEAPLAAAKAIQGLRAMFSETYPDPVRIVSIGIPVEDLLDDPLGPGGNKTSVEFCGGTHLIRCGHIGDFVIASEEAIAAGNRRIVALTGPEATKARNKAALLQNNVNKLKLLINDNNESSNVIGKQIVGLDNDISQATIPHWSKDELRSELKKLKKILDDKDKSKKASIALEVIEQTKMLFGNDANRPVIVHKFEAGANKKALDGALKQVKLLSPQTAAMFFSSDAESEKIICLSSVPKDVVGKGLKANEWVDKISGIIDGKGGGKEESAQATGNKISALNEAMEAAKEFAKLKLNN</sequence>
<comment type="catalytic activity">
    <reaction evidence="15 16">
        <text>tRNA(Ala) + L-alanine + ATP = L-alanyl-tRNA(Ala) + AMP + diphosphate</text>
        <dbReference type="Rhea" id="RHEA:12540"/>
        <dbReference type="Rhea" id="RHEA-COMP:9657"/>
        <dbReference type="Rhea" id="RHEA-COMP:9923"/>
        <dbReference type="ChEBI" id="CHEBI:30616"/>
        <dbReference type="ChEBI" id="CHEBI:33019"/>
        <dbReference type="ChEBI" id="CHEBI:57972"/>
        <dbReference type="ChEBI" id="CHEBI:78442"/>
        <dbReference type="ChEBI" id="CHEBI:78497"/>
        <dbReference type="ChEBI" id="CHEBI:456215"/>
        <dbReference type="EC" id="6.1.1.7"/>
    </reaction>
</comment>
<feature type="binding site" evidence="16">
    <location>
        <position position="725"/>
    </location>
    <ligand>
        <name>Zn(2+)</name>
        <dbReference type="ChEBI" id="CHEBI:29105"/>
    </ligand>
</feature>
<evidence type="ECO:0000256" key="13">
    <source>
        <dbReference type="ARBA" id="ARBA00023146"/>
    </source>
</evidence>
<evidence type="ECO:0000313" key="19">
    <source>
        <dbReference type="Proteomes" id="UP000014500"/>
    </source>
</evidence>
<dbReference type="OMA" id="NKKDNFW"/>
<evidence type="ECO:0000256" key="4">
    <source>
        <dbReference type="ARBA" id="ARBA00022490"/>
    </source>
</evidence>
<feature type="binding site" evidence="16">
    <location>
        <position position="721"/>
    </location>
    <ligand>
        <name>Zn(2+)</name>
        <dbReference type="ChEBI" id="CHEBI:29105"/>
    </ligand>
</feature>
<keyword evidence="13 16" id="KW-0030">Aminoacyl-tRNA synthetase</keyword>
<dbReference type="Proteomes" id="UP000014500">
    <property type="component" value="Unassembled WGS sequence"/>
</dbReference>
<evidence type="ECO:0000256" key="5">
    <source>
        <dbReference type="ARBA" id="ARBA00022555"/>
    </source>
</evidence>
<dbReference type="CDD" id="cd00673">
    <property type="entry name" value="AlaRS_core"/>
    <property type="match status" value="1"/>
</dbReference>
<dbReference type="EMBL" id="JH431850">
    <property type="status" value="NOT_ANNOTATED_CDS"/>
    <property type="molecule type" value="Genomic_DNA"/>
</dbReference>
<evidence type="ECO:0000256" key="2">
    <source>
        <dbReference type="ARBA" id="ARBA00013168"/>
    </source>
</evidence>
<dbReference type="GO" id="GO:0003743">
    <property type="term" value="F:translation initiation factor activity"/>
    <property type="evidence" value="ECO:0007669"/>
    <property type="project" value="InterPro"/>
</dbReference>
<proteinExistence type="inferred from homology"/>
<dbReference type="PRINTS" id="PR00980">
    <property type="entry name" value="TRNASYNTHALA"/>
</dbReference>
<reference evidence="18" key="2">
    <citation type="submission" date="2015-02" db="UniProtKB">
        <authorList>
            <consortium name="EnsemblMetazoa"/>
        </authorList>
    </citation>
    <scope>IDENTIFICATION</scope>
</reference>
<dbReference type="GO" id="GO:0005525">
    <property type="term" value="F:GTP binding"/>
    <property type="evidence" value="ECO:0007669"/>
    <property type="project" value="InterPro"/>
</dbReference>
<dbReference type="PANTHER" id="PTHR11777:SF9">
    <property type="entry name" value="ALANINE--TRNA LIGASE, CYTOPLASMIC"/>
    <property type="match status" value="1"/>
</dbReference>
<dbReference type="Gene3D" id="3.30.930.10">
    <property type="entry name" value="Bira Bifunctional Protein, Domain 2"/>
    <property type="match status" value="1"/>
</dbReference>
<evidence type="ECO:0000256" key="7">
    <source>
        <dbReference type="ARBA" id="ARBA00022723"/>
    </source>
</evidence>
<dbReference type="SMART" id="SM00863">
    <property type="entry name" value="tRNA_SAD"/>
    <property type="match status" value="1"/>
</dbReference>
<dbReference type="InterPro" id="IPR018164">
    <property type="entry name" value="Ala-tRNA-synth_IIc_N"/>
</dbReference>
<dbReference type="GO" id="GO:0002161">
    <property type="term" value="F:aminoacyl-tRNA deacylase activity"/>
    <property type="evidence" value="ECO:0007669"/>
    <property type="project" value="TreeGrafter"/>
</dbReference>
<dbReference type="Gene3D" id="3.10.310.40">
    <property type="match status" value="1"/>
</dbReference>
<dbReference type="PROSITE" id="PS01176">
    <property type="entry name" value="IF2"/>
    <property type="match status" value="1"/>
</dbReference>
<dbReference type="GO" id="GO:0008270">
    <property type="term" value="F:zinc ion binding"/>
    <property type="evidence" value="ECO:0007669"/>
    <property type="project" value="UniProtKB-UniRule"/>
</dbReference>
<dbReference type="GO" id="GO:0003924">
    <property type="term" value="F:GTPase activity"/>
    <property type="evidence" value="ECO:0007669"/>
    <property type="project" value="InterPro"/>
</dbReference>
<keyword evidence="6 16" id="KW-0436">Ligase</keyword>
<dbReference type="PhylomeDB" id="T1J525"/>
<accession>T1J525</accession>
<dbReference type="SUPFAM" id="SSF55186">
    <property type="entry name" value="ThrRS/AlaRS common domain"/>
    <property type="match status" value="1"/>
</dbReference>
<evidence type="ECO:0000256" key="10">
    <source>
        <dbReference type="ARBA" id="ARBA00022840"/>
    </source>
</evidence>
<dbReference type="Pfam" id="PF01411">
    <property type="entry name" value="tRNA-synt_2c"/>
    <property type="match status" value="1"/>
</dbReference>
<dbReference type="FunFam" id="3.10.310.40:FF:000002">
    <property type="entry name" value="alanine--tRNA ligase, cytoplasmic"/>
    <property type="match status" value="1"/>
</dbReference>
<dbReference type="AlphaFoldDB" id="T1J525"/>
<evidence type="ECO:0000256" key="12">
    <source>
        <dbReference type="ARBA" id="ARBA00022917"/>
    </source>
</evidence>
<dbReference type="eggNOG" id="KOG0188">
    <property type="taxonomic scope" value="Eukaryota"/>
</dbReference>
<dbReference type="InterPro" id="IPR018162">
    <property type="entry name" value="Ala-tRNA-ligase_IIc_anticod-bd"/>
</dbReference>
<dbReference type="InterPro" id="IPR009000">
    <property type="entry name" value="Transl_B-barrel_sf"/>
</dbReference>
<dbReference type="STRING" id="126957.T1J525"/>
<keyword evidence="9 16" id="KW-0862">Zinc</keyword>
<evidence type="ECO:0000256" key="3">
    <source>
        <dbReference type="ARBA" id="ARBA00017959"/>
    </source>
</evidence>
<reference evidence="19" key="1">
    <citation type="submission" date="2011-05" db="EMBL/GenBank/DDBJ databases">
        <authorList>
            <person name="Richards S.R."/>
            <person name="Qu J."/>
            <person name="Jiang H."/>
            <person name="Jhangiani S.N."/>
            <person name="Agravi P."/>
            <person name="Goodspeed R."/>
            <person name="Gross S."/>
            <person name="Mandapat C."/>
            <person name="Jackson L."/>
            <person name="Mathew T."/>
            <person name="Pu L."/>
            <person name="Thornton R."/>
            <person name="Saada N."/>
            <person name="Wilczek-Boney K.B."/>
            <person name="Lee S."/>
            <person name="Kovar C."/>
            <person name="Wu Y."/>
            <person name="Scherer S.E."/>
            <person name="Worley K.C."/>
            <person name="Muzny D.M."/>
            <person name="Gibbs R."/>
        </authorList>
    </citation>
    <scope>NUCLEOTIDE SEQUENCE</scope>
    <source>
        <strain evidence="19">Brora</strain>
    </source>
</reference>
<feature type="binding site" evidence="16">
    <location>
        <position position="606"/>
    </location>
    <ligand>
        <name>Zn(2+)</name>
        <dbReference type="ChEBI" id="CHEBI:29105"/>
    </ligand>
</feature>
<keyword evidence="19" id="KW-1185">Reference proteome</keyword>
<dbReference type="GO" id="GO:0004813">
    <property type="term" value="F:alanine-tRNA ligase activity"/>
    <property type="evidence" value="ECO:0007669"/>
    <property type="project" value="UniProtKB-UniRule"/>
</dbReference>
<dbReference type="GO" id="GO:0000049">
    <property type="term" value="F:tRNA binding"/>
    <property type="evidence" value="ECO:0007669"/>
    <property type="project" value="UniProtKB-KW"/>
</dbReference>
<dbReference type="NCBIfam" id="TIGR00344">
    <property type="entry name" value="alaS"/>
    <property type="match status" value="1"/>
</dbReference>
<dbReference type="Pfam" id="PF07973">
    <property type="entry name" value="tRNA_SAD"/>
    <property type="match status" value="1"/>
</dbReference>
<keyword evidence="12 16" id="KW-0648">Protein biosynthesis</keyword>
<comment type="subunit">
    <text evidence="16">Monomer.</text>
</comment>
<dbReference type="InterPro" id="IPR045864">
    <property type="entry name" value="aa-tRNA-synth_II/BPL/LPL"/>
</dbReference>
<dbReference type="InterPro" id="IPR012947">
    <property type="entry name" value="tRNA_SAD"/>
</dbReference>
<dbReference type="InterPro" id="IPR018163">
    <property type="entry name" value="Thr/Ala-tRNA-synth_IIc_edit"/>
</dbReference>
<dbReference type="PROSITE" id="PS50860">
    <property type="entry name" value="AA_TRNA_LIGASE_II_ALA"/>
    <property type="match status" value="1"/>
</dbReference>
<evidence type="ECO:0000256" key="9">
    <source>
        <dbReference type="ARBA" id="ARBA00022833"/>
    </source>
</evidence>
<dbReference type="SUPFAM" id="SSF101353">
    <property type="entry name" value="Putative anticodon-binding domain of alanyl-tRNA synthetase (AlaRS)"/>
    <property type="match status" value="1"/>
</dbReference>
<evidence type="ECO:0000313" key="18">
    <source>
        <dbReference type="EnsemblMetazoa" id="SMAR008722-PA"/>
    </source>
</evidence>
<keyword evidence="10 16" id="KW-0067">ATP-binding</keyword>
<evidence type="ECO:0000256" key="15">
    <source>
        <dbReference type="ARBA" id="ARBA00048300"/>
    </source>
</evidence>
<dbReference type="InterPro" id="IPR002318">
    <property type="entry name" value="Ala-tRNA-lgiase_IIc"/>
</dbReference>
<dbReference type="GO" id="GO:0005739">
    <property type="term" value="C:mitochondrion"/>
    <property type="evidence" value="ECO:0007669"/>
    <property type="project" value="TreeGrafter"/>
</dbReference>
<comment type="domain">
    <text evidence="16">Consists of three domains; the N-terminal catalytic domain, the editing domain and the C-terminal C-Ala domain. The editing domain removes incorrectly charged amino acids, while the C-Ala domain, along with tRNA(Ala), serves as a bridge to cooperatively bring together the editing and aminoacylation centers thus stimulating deacylation of misacylated tRNAs.</text>
</comment>
<comment type="cofactor">
    <cofactor evidence="16">
        <name>Zn(2+)</name>
        <dbReference type="ChEBI" id="CHEBI:29105"/>
    </cofactor>
    <text evidence="16">Binds 1 zinc ion per subunit.</text>
</comment>
<comment type="similarity">
    <text evidence="1">Belongs to the class-II aminoacyl-tRNA synthetase family. Alax-L subfamily.</text>
</comment>
<evidence type="ECO:0000256" key="11">
    <source>
        <dbReference type="ARBA" id="ARBA00022884"/>
    </source>
</evidence>
<dbReference type="InterPro" id="IPR018165">
    <property type="entry name" value="Ala-tRNA-synth_IIc_core"/>
</dbReference>
<dbReference type="HAMAP" id="MF_00036_B">
    <property type="entry name" value="Ala_tRNA_synth_B"/>
    <property type="match status" value="1"/>
</dbReference>
<evidence type="ECO:0000256" key="6">
    <source>
        <dbReference type="ARBA" id="ARBA00022598"/>
    </source>
</evidence>
<feature type="binding site" evidence="16">
    <location>
        <position position="602"/>
    </location>
    <ligand>
        <name>Zn(2+)</name>
        <dbReference type="ChEBI" id="CHEBI:29105"/>
    </ligand>
</feature>
<organism evidence="18 19">
    <name type="scientific">Strigamia maritima</name>
    <name type="common">European centipede</name>
    <name type="synonym">Geophilus maritimus</name>
    <dbReference type="NCBI Taxonomy" id="126957"/>
    <lineage>
        <taxon>Eukaryota</taxon>
        <taxon>Metazoa</taxon>
        <taxon>Ecdysozoa</taxon>
        <taxon>Arthropoda</taxon>
        <taxon>Myriapoda</taxon>
        <taxon>Chilopoda</taxon>
        <taxon>Pleurostigmophora</taxon>
        <taxon>Geophilomorpha</taxon>
        <taxon>Linotaeniidae</taxon>
        <taxon>Strigamia</taxon>
    </lineage>
</organism>
<feature type="domain" description="Alanyl-transfer RNA synthetases family profile" evidence="17">
    <location>
        <begin position="5"/>
        <end position="764"/>
    </location>
</feature>
<dbReference type="InterPro" id="IPR023033">
    <property type="entry name" value="Ala_tRNA_ligase_euk/bac"/>
</dbReference>
<dbReference type="SUPFAM" id="SSF55681">
    <property type="entry name" value="Class II aaRS and biotin synthetases"/>
    <property type="match status" value="1"/>
</dbReference>
<evidence type="ECO:0000256" key="16">
    <source>
        <dbReference type="HAMAP-Rule" id="MF_03133"/>
    </source>
</evidence>
<evidence type="ECO:0000259" key="17">
    <source>
        <dbReference type="PROSITE" id="PS50860"/>
    </source>
</evidence>
<dbReference type="InterPro" id="IPR000178">
    <property type="entry name" value="TF_IF2_bacterial-like"/>
</dbReference>
<keyword evidence="8 16" id="KW-0547">Nucleotide-binding</keyword>
<dbReference type="EnsemblMetazoa" id="SMAR008722-RA">
    <property type="protein sequence ID" value="SMAR008722-PA"/>
    <property type="gene ID" value="SMAR008722"/>
</dbReference>
<dbReference type="EC" id="6.1.1.7" evidence="2"/>
<dbReference type="FunFam" id="3.30.930.10:FF:000011">
    <property type="entry name" value="Alanine--tRNA ligase, cytoplasmic"/>
    <property type="match status" value="1"/>
</dbReference>
<dbReference type="GO" id="GO:0005524">
    <property type="term" value="F:ATP binding"/>
    <property type="evidence" value="ECO:0007669"/>
    <property type="project" value="UniProtKB-UniRule"/>
</dbReference>
<evidence type="ECO:0000256" key="1">
    <source>
        <dbReference type="ARBA" id="ARBA00008429"/>
    </source>
</evidence>
<keyword evidence="5 16" id="KW-0820">tRNA-binding</keyword>
<keyword evidence="11 16" id="KW-0694">RNA-binding</keyword>